<proteinExistence type="inferred from homology"/>
<dbReference type="PANTHER" id="PTHR12895:SF9">
    <property type="entry name" value="DYMECLIN"/>
    <property type="match status" value="1"/>
</dbReference>
<reference evidence="5" key="1">
    <citation type="submission" date="2023-06" db="EMBL/GenBank/DDBJ databases">
        <authorList>
            <person name="Delattre M."/>
        </authorList>
    </citation>
    <scope>NUCLEOTIDE SEQUENCE</scope>
    <source>
        <strain evidence="5">AF72</strain>
    </source>
</reference>
<evidence type="ECO:0000256" key="3">
    <source>
        <dbReference type="ARBA" id="ARBA00022707"/>
    </source>
</evidence>
<dbReference type="Proteomes" id="UP001177023">
    <property type="component" value="Unassembled WGS sequence"/>
</dbReference>
<sequence>MGGNISCTQKLAENKYLGELCGKAPIGQNDEFWKGLFNFYLTLDLDEAATGKAVETLIEGYNEQLMENTRESENLDLLLHVFFEKSTVLINSNAQEEKLLNFHVQNGLIIVKNVIKFLCSRFTEEGLHEFLQKGEEEKRIDRLHQLVLQLTDIIIKLPVNGTTMPVHIEALKCCLALLSSQLYREDVVQDSSIFGLFLVEECKDRATILTKVLLDNYLSHNAEYRAPHQEKVPESIVLGLAGSLWNMVTVATGLDDAAEETMAIFQNSQEISVLAAELRTFKLDYNALYERLCDSIEQEPPMLLLYILLHHNVGFRNYVLSRINLEKLVLPILRILHDGSRAQTTSNTHHMYLALIAVLILSEDDFFCKIIHETMVRGDWIDPNRPIGEISLGGLTIIVFIQTLKKNVLRTKDRYLHTNCLAALANMASCFKNLSPIVCQKVVGLIETLNKRYVKLVETVKQNSINDSPESEKSEENLQDDVTVLEEGIRTLLEILNSAISVRLRHNANLIYTLLYHKELFDSFRQHPMFQDLLKNISLVIDHFSTKIDGVKGGSLITVIEEEALIWRMDKLQKFPELKF</sequence>
<dbReference type="InterPro" id="IPR016024">
    <property type="entry name" value="ARM-type_fold"/>
</dbReference>
<dbReference type="AlphaFoldDB" id="A0AA36C5P0"/>
<protein>
    <recommendedName>
        <fullName evidence="2">Dymeclin</fullName>
    </recommendedName>
</protein>
<evidence type="ECO:0000313" key="5">
    <source>
        <dbReference type="EMBL" id="CAJ0559606.1"/>
    </source>
</evidence>
<comment type="caution">
    <text evidence="5">The sequence shown here is derived from an EMBL/GenBank/DDBJ whole genome shotgun (WGS) entry which is preliminary data.</text>
</comment>
<evidence type="ECO:0000256" key="1">
    <source>
        <dbReference type="ARBA" id="ARBA00010603"/>
    </source>
</evidence>
<feature type="non-terminal residue" evidence="5">
    <location>
        <position position="580"/>
    </location>
</feature>
<keyword evidence="4" id="KW-0449">Lipoprotein</keyword>
<name>A0AA36C5P0_9BILA</name>
<gene>
    <name evidence="5" type="ORF">MSPICULIGERA_LOCUS1320</name>
</gene>
<dbReference type="PANTHER" id="PTHR12895">
    <property type="entry name" value="DYMECLIN"/>
    <property type="match status" value="1"/>
</dbReference>
<keyword evidence="3" id="KW-0519">Myristate</keyword>
<evidence type="ECO:0000256" key="2">
    <source>
        <dbReference type="ARBA" id="ARBA00015736"/>
    </source>
</evidence>
<dbReference type="Pfam" id="PF09742">
    <property type="entry name" value="Dymeclin"/>
    <property type="match status" value="2"/>
</dbReference>
<evidence type="ECO:0000256" key="4">
    <source>
        <dbReference type="ARBA" id="ARBA00023288"/>
    </source>
</evidence>
<dbReference type="GO" id="GO:0005794">
    <property type="term" value="C:Golgi apparatus"/>
    <property type="evidence" value="ECO:0007669"/>
    <property type="project" value="TreeGrafter"/>
</dbReference>
<dbReference type="InterPro" id="IPR019142">
    <property type="entry name" value="Dymeclin"/>
</dbReference>
<accession>A0AA36C5P0</accession>
<evidence type="ECO:0000313" key="6">
    <source>
        <dbReference type="Proteomes" id="UP001177023"/>
    </source>
</evidence>
<keyword evidence="6" id="KW-1185">Reference proteome</keyword>
<dbReference type="SUPFAM" id="SSF48371">
    <property type="entry name" value="ARM repeat"/>
    <property type="match status" value="1"/>
</dbReference>
<organism evidence="5 6">
    <name type="scientific">Mesorhabditis spiculigera</name>
    <dbReference type="NCBI Taxonomy" id="96644"/>
    <lineage>
        <taxon>Eukaryota</taxon>
        <taxon>Metazoa</taxon>
        <taxon>Ecdysozoa</taxon>
        <taxon>Nematoda</taxon>
        <taxon>Chromadorea</taxon>
        <taxon>Rhabditida</taxon>
        <taxon>Rhabditina</taxon>
        <taxon>Rhabditomorpha</taxon>
        <taxon>Rhabditoidea</taxon>
        <taxon>Rhabditidae</taxon>
        <taxon>Mesorhabditinae</taxon>
        <taxon>Mesorhabditis</taxon>
    </lineage>
</organism>
<dbReference type="GO" id="GO:0007030">
    <property type="term" value="P:Golgi organization"/>
    <property type="evidence" value="ECO:0007669"/>
    <property type="project" value="TreeGrafter"/>
</dbReference>
<comment type="similarity">
    <text evidence="1">Belongs to the dymeclin family.</text>
</comment>
<feature type="non-terminal residue" evidence="5">
    <location>
        <position position="1"/>
    </location>
</feature>
<dbReference type="EMBL" id="CATQJA010000367">
    <property type="protein sequence ID" value="CAJ0559606.1"/>
    <property type="molecule type" value="Genomic_DNA"/>
</dbReference>